<proteinExistence type="predicted"/>
<keyword evidence="4" id="KW-1185">Reference proteome</keyword>
<dbReference type="EMBL" id="CP065600">
    <property type="protein sequence ID" value="QPQ89281.1"/>
    <property type="molecule type" value="Genomic_DNA"/>
</dbReference>
<accession>A0AAP9XVG0</accession>
<reference evidence="2" key="2">
    <citation type="submission" date="2022-06" db="EMBL/GenBank/DDBJ databases">
        <title>Draft genome sequence of Burkholderia glumae strain GR20004 isolated from rice panicle showing bacterial panicle blight.</title>
        <authorList>
            <person name="Choi S.Y."/>
            <person name="Lee Y.H."/>
        </authorList>
    </citation>
    <scope>NUCLEOTIDE SEQUENCE</scope>
    <source>
        <strain evidence="2">GR20004</strain>
    </source>
</reference>
<evidence type="ECO:0000313" key="4">
    <source>
        <dbReference type="Proteomes" id="UP001056386"/>
    </source>
</evidence>
<organism evidence="1 3">
    <name type="scientific">Burkholderia glumae</name>
    <name type="common">Pseudomonas glumae</name>
    <dbReference type="NCBI Taxonomy" id="337"/>
    <lineage>
        <taxon>Bacteria</taxon>
        <taxon>Pseudomonadati</taxon>
        <taxon>Pseudomonadota</taxon>
        <taxon>Betaproteobacteria</taxon>
        <taxon>Burkholderiales</taxon>
        <taxon>Burkholderiaceae</taxon>
        <taxon>Burkholderia</taxon>
    </lineage>
</organism>
<sequence length="78" mass="8224">MPIEYHEGAATLAGVISVEDAEPLLAWLQANPGAALDCADCEHLHAAALQALMATQAGISAWPSNPQLRQWLHAALDP</sequence>
<gene>
    <name evidence="1" type="ORF">I6H06_06365</name>
    <name evidence="2" type="ORF">NFI99_10365</name>
</gene>
<name>A0AAP9XVG0_BURGL</name>
<evidence type="ECO:0000313" key="3">
    <source>
        <dbReference type="Proteomes" id="UP000594892"/>
    </source>
</evidence>
<evidence type="ECO:0000313" key="2">
    <source>
        <dbReference type="EMBL" id="USS42589.1"/>
    </source>
</evidence>
<dbReference type="RefSeq" id="WP_015877994.1">
    <property type="nucleotide sequence ID" value="NZ_CP021075.1"/>
</dbReference>
<reference evidence="1 3" key="1">
    <citation type="submission" date="2020-12" db="EMBL/GenBank/DDBJ databases">
        <title>FDA dAtabase for Regulatory Grade micrObial Sequences (FDA-ARGOS): Supporting development and validation of Infectious Disease Dx tests.</title>
        <authorList>
            <person name="Minogue T."/>
            <person name="Wolcott M."/>
            <person name="Wasieloski L."/>
            <person name="Aguilar W."/>
            <person name="Moore D."/>
            <person name="Jaissle J."/>
            <person name="Tallon L."/>
            <person name="Sadzewicz L."/>
            <person name="Zhao X."/>
            <person name="Boylan J."/>
            <person name="Ott S."/>
            <person name="Bowen H."/>
            <person name="Vavikolanu K."/>
            <person name="Mehta A."/>
            <person name="Aluvathingal J."/>
            <person name="Nadendla S."/>
            <person name="Yan Y."/>
            <person name="Sichtig H."/>
        </authorList>
    </citation>
    <scope>NUCLEOTIDE SEQUENCE [LARGE SCALE GENOMIC DNA]</scope>
    <source>
        <strain evidence="1 3">FDAARGOS_949</strain>
    </source>
</reference>
<dbReference type="GeneID" id="45693987"/>
<protein>
    <submittedName>
        <fullName evidence="1">Uncharacterized protein</fullName>
    </submittedName>
</protein>
<evidence type="ECO:0000313" key="1">
    <source>
        <dbReference type="EMBL" id="QPQ89281.1"/>
    </source>
</evidence>
<dbReference type="Proteomes" id="UP001056386">
    <property type="component" value="Chromosome 2"/>
</dbReference>
<dbReference type="Proteomes" id="UP000594892">
    <property type="component" value="Chromosome 1"/>
</dbReference>
<dbReference type="AlphaFoldDB" id="A0AAP9XVG0"/>
<dbReference type="EMBL" id="CP099583">
    <property type="protein sequence ID" value="USS42589.1"/>
    <property type="molecule type" value="Genomic_DNA"/>
</dbReference>